<dbReference type="AlphaFoldDB" id="A0A2P5YS26"/>
<accession>A0A2P5YS26</accession>
<gene>
    <name evidence="1" type="ORF">GOBAR_AA02172</name>
</gene>
<dbReference type="Proteomes" id="UP000239757">
    <property type="component" value="Unassembled WGS sequence"/>
</dbReference>
<reference evidence="1 2" key="1">
    <citation type="submission" date="2015-01" db="EMBL/GenBank/DDBJ databases">
        <title>Genome of allotetraploid Gossypium barbadense reveals genomic plasticity and fiber elongation in cotton evolution.</title>
        <authorList>
            <person name="Chen X."/>
            <person name="Liu X."/>
            <person name="Zhao B."/>
            <person name="Zheng H."/>
            <person name="Hu Y."/>
            <person name="Lu G."/>
            <person name="Yang C."/>
            <person name="Chen J."/>
            <person name="Shan C."/>
            <person name="Zhang L."/>
            <person name="Zhou Y."/>
            <person name="Wang L."/>
            <person name="Guo W."/>
            <person name="Bai Y."/>
            <person name="Ruan J."/>
            <person name="Shangguan X."/>
            <person name="Mao Y."/>
            <person name="Jiang J."/>
            <person name="Zhu Y."/>
            <person name="Lei J."/>
            <person name="Kang H."/>
            <person name="Chen S."/>
            <person name="He X."/>
            <person name="Wang R."/>
            <person name="Wang Y."/>
            <person name="Chen J."/>
            <person name="Wang L."/>
            <person name="Yu S."/>
            <person name="Wang B."/>
            <person name="Wei J."/>
            <person name="Song S."/>
            <person name="Lu X."/>
            <person name="Gao Z."/>
            <person name="Gu W."/>
            <person name="Deng X."/>
            <person name="Ma D."/>
            <person name="Wang S."/>
            <person name="Liang W."/>
            <person name="Fang L."/>
            <person name="Cai C."/>
            <person name="Zhu X."/>
            <person name="Zhou B."/>
            <person name="Zhang Y."/>
            <person name="Chen Z."/>
            <person name="Xu S."/>
            <person name="Zhu R."/>
            <person name="Wang S."/>
            <person name="Zhang T."/>
            <person name="Zhao G."/>
        </authorList>
    </citation>
    <scope>NUCLEOTIDE SEQUENCE [LARGE SCALE GENOMIC DNA]</scope>
    <source>
        <strain evidence="2">cv. Xinhai21</strain>
        <tissue evidence="1">Leaf</tissue>
    </source>
</reference>
<evidence type="ECO:0008006" key="3">
    <source>
        <dbReference type="Google" id="ProtNLM"/>
    </source>
</evidence>
<protein>
    <recommendedName>
        <fullName evidence="3">Zinc finger PMZ-type domain-containing protein</fullName>
    </recommendedName>
</protein>
<name>A0A2P5YS26_GOSBA</name>
<evidence type="ECO:0000313" key="2">
    <source>
        <dbReference type="Proteomes" id="UP000239757"/>
    </source>
</evidence>
<organism evidence="1 2">
    <name type="scientific">Gossypium barbadense</name>
    <name type="common">Sea Island cotton</name>
    <name type="synonym">Hibiscus barbadensis</name>
    <dbReference type="NCBI Taxonomy" id="3634"/>
    <lineage>
        <taxon>Eukaryota</taxon>
        <taxon>Viridiplantae</taxon>
        <taxon>Streptophyta</taxon>
        <taxon>Embryophyta</taxon>
        <taxon>Tracheophyta</taxon>
        <taxon>Spermatophyta</taxon>
        <taxon>Magnoliopsida</taxon>
        <taxon>eudicotyledons</taxon>
        <taxon>Gunneridae</taxon>
        <taxon>Pentapetalae</taxon>
        <taxon>rosids</taxon>
        <taxon>malvids</taxon>
        <taxon>Malvales</taxon>
        <taxon>Malvaceae</taxon>
        <taxon>Malvoideae</taxon>
        <taxon>Gossypium</taxon>
    </lineage>
</organism>
<proteinExistence type="predicted"/>
<dbReference type="OrthoDB" id="1432732at2759"/>
<sequence>MEAGYVFVEDVRDAMVANYRMMRSMNVEIYSRCVKTFQAMKTIDHQPSIPTRSYGVDFQNKRCDYRRFQTLHYPCVYVVATCTKVLLNVKRFENDVYTFKCTLCVWENEFPVLYDLSTWEVPSMTFELVPNKRLHRNPKGRLQSSRIHNEMDIREKSYDKCCGLCRFAGNNQRKCL</sequence>
<dbReference type="EMBL" id="KZ662837">
    <property type="protein sequence ID" value="PPS18407.1"/>
    <property type="molecule type" value="Genomic_DNA"/>
</dbReference>
<evidence type="ECO:0000313" key="1">
    <source>
        <dbReference type="EMBL" id="PPS18407.1"/>
    </source>
</evidence>